<reference evidence="9 10" key="1">
    <citation type="submission" date="2019-02" db="EMBL/GenBank/DDBJ databases">
        <title>Jishengella sp. nov., isolated from a root of Zingiber montanum.</title>
        <authorList>
            <person name="Kuncharoen N."/>
            <person name="Kudo T."/>
            <person name="Masahiro Y."/>
            <person name="Ohkuma M."/>
            <person name="Tanasupawat S."/>
        </authorList>
    </citation>
    <scope>NUCLEOTIDE SEQUENCE [LARGE SCALE GENOMIC DNA]</scope>
    <source>
        <strain evidence="9 10">PLAI 1-1</strain>
    </source>
</reference>
<organism evidence="9 10">
    <name type="scientific">Micromonospora zingiberis</name>
    <dbReference type="NCBI Taxonomy" id="2053011"/>
    <lineage>
        <taxon>Bacteria</taxon>
        <taxon>Bacillati</taxon>
        <taxon>Actinomycetota</taxon>
        <taxon>Actinomycetes</taxon>
        <taxon>Micromonosporales</taxon>
        <taxon>Micromonosporaceae</taxon>
        <taxon>Micromonospora</taxon>
    </lineage>
</organism>
<evidence type="ECO:0000256" key="6">
    <source>
        <dbReference type="ARBA" id="ARBA00023136"/>
    </source>
</evidence>
<feature type="transmembrane region" description="Helical" evidence="7">
    <location>
        <begin position="133"/>
        <end position="154"/>
    </location>
</feature>
<evidence type="ECO:0000256" key="7">
    <source>
        <dbReference type="SAM" id="Phobius"/>
    </source>
</evidence>
<comment type="caution">
    <text evidence="9">The sequence shown here is derived from an EMBL/GenBank/DDBJ whole genome shotgun (WGS) entry which is preliminary data.</text>
</comment>
<dbReference type="Gene3D" id="3.10.20.90">
    <property type="entry name" value="Phosphatidylinositol 3-kinase Catalytic Subunit, Chain A, domain 1"/>
    <property type="match status" value="1"/>
</dbReference>
<feature type="transmembrane region" description="Helical" evidence="7">
    <location>
        <begin position="454"/>
        <end position="474"/>
    </location>
</feature>
<dbReference type="Pfam" id="PF08817">
    <property type="entry name" value="YukD"/>
    <property type="match status" value="1"/>
</dbReference>
<feature type="transmembrane region" description="Helical" evidence="7">
    <location>
        <begin position="160"/>
        <end position="181"/>
    </location>
</feature>
<dbReference type="EMBL" id="SJJR01000014">
    <property type="protein sequence ID" value="TCB95426.1"/>
    <property type="molecule type" value="Genomic_DNA"/>
</dbReference>
<dbReference type="InterPro" id="IPR024962">
    <property type="entry name" value="YukD-like"/>
</dbReference>
<proteinExistence type="inferred from homology"/>
<feature type="transmembrane region" description="Helical" evidence="7">
    <location>
        <begin position="277"/>
        <end position="297"/>
    </location>
</feature>
<evidence type="ECO:0000313" key="10">
    <source>
        <dbReference type="Proteomes" id="UP000292274"/>
    </source>
</evidence>
<evidence type="ECO:0000313" key="9">
    <source>
        <dbReference type="EMBL" id="TCB95426.1"/>
    </source>
</evidence>
<protein>
    <submittedName>
        <fullName evidence="9">Type VII secretion integral membrane protein EccD</fullName>
    </submittedName>
</protein>
<evidence type="ECO:0000256" key="1">
    <source>
        <dbReference type="ARBA" id="ARBA00004651"/>
    </source>
</evidence>
<keyword evidence="10" id="KW-1185">Reference proteome</keyword>
<feature type="transmembrane region" description="Helical" evidence="7">
    <location>
        <begin position="188"/>
        <end position="212"/>
    </location>
</feature>
<feature type="transmembrane region" description="Helical" evidence="7">
    <location>
        <begin position="390"/>
        <end position="409"/>
    </location>
</feature>
<dbReference type="Pfam" id="PF19053">
    <property type="entry name" value="EccD"/>
    <property type="match status" value="1"/>
</dbReference>
<evidence type="ECO:0000256" key="5">
    <source>
        <dbReference type="ARBA" id="ARBA00022989"/>
    </source>
</evidence>
<dbReference type="InterPro" id="IPR006707">
    <property type="entry name" value="T7SS_EccD"/>
</dbReference>
<feature type="transmembrane region" description="Helical" evidence="7">
    <location>
        <begin position="251"/>
        <end position="271"/>
    </location>
</feature>
<comment type="similarity">
    <text evidence="2">Belongs to the EccD/Snm4 family.</text>
</comment>
<sequence>MGLIEDAPQRHVGSFVSVTAAEMCRLVVHGPERRLEVAVPAEVPIADLFPALLRHLGDNVADAGLAHGGWVLQRLGAPPLDEDSSVAALGLRDGETLHLRPRSEQIPPVHFDDLADGIATGVRSRSGLWRPEMIRWSGLGVLVVLLVIGIFAVALPGPPLSRTLAASVLSLICLAGALGFSRAAADRTFGLVTVFAGIGYAGLAGGLAPAIARDSAVLESPAPQLFAGAVAVAVTALLAVVIVGRVGPATVAVASAALYAAAGAGLCAYLGLSAEMAAAVIAVLATVLTVLVPMTAFRLARIRLAPLPTEPEHLQEEIDPEPSEVLLAQTARADHYMTGLYAGNGIAAAVSVVLLAVAGWWVPWTLLALVAVVRLLALRPMTSAWHRLTLAGPALLGLALLGLLALAGAAPLVRLAVVVIGLPVAAVSLFWLGRELPDRRIMPYWGRIGDVAQLVSTVAMFPVLLAVLGVYGAARALGG</sequence>
<dbReference type="OrthoDB" id="4775372at2"/>
<dbReference type="GO" id="GO:0005886">
    <property type="term" value="C:plasma membrane"/>
    <property type="evidence" value="ECO:0007669"/>
    <property type="project" value="UniProtKB-SubCell"/>
</dbReference>
<evidence type="ECO:0000256" key="4">
    <source>
        <dbReference type="ARBA" id="ARBA00022692"/>
    </source>
</evidence>
<evidence type="ECO:0000259" key="8">
    <source>
        <dbReference type="Pfam" id="PF19053"/>
    </source>
</evidence>
<feature type="transmembrane region" description="Helical" evidence="7">
    <location>
        <begin position="336"/>
        <end position="355"/>
    </location>
</feature>
<dbReference type="InterPro" id="IPR044049">
    <property type="entry name" value="EccD_transm"/>
</dbReference>
<dbReference type="Proteomes" id="UP000292274">
    <property type="component" value="Unassembled WGS sequence"/>
</dbReference>
<keyword evidence="6 7" id="KW-0472">Membrane</keyword>
<feature type="transmembrane region" description="Helical" evidence="7">
    <location>
        <begin position="224"/>
        <end position="244"/>
    </location>
</feature>
<evidence type="ECO:0000256" key="2">
    <source>
        <dbReference type="ARBA" id="ARBA00006162"/>
    </source>
</evidence>
<keyword evidence="4 7" id="KW-0812">Transmembrane</keyword>
<keyword evidence="3" id="KW-1003">Cell membrane</keyword>
<dbReference type="NCBIfam" id="TIGR03920">
    <property type="entry name" value="T7SS_EccD"/>
    <property type="match status" value="1"/>
</dbReference>
<gene>
    <name evidence="9" type="primary">eccD</name>
    <name evidence="9" type="ORF">E0H26_19725</name>
</gene>
<name>A0A4R0GEK7_9ACTN</name>
<accession>A0A4R0GEK7</accession>
<feature type="domain" description="EccD-like transmembrane" evidence="8">
    <location>
        <begin position="135"/>
        <end position="477"/>
    </location>
</feature>
<keyword evidence="5 7" id="KW-1133">Transmembrane helix</keyword>
<evidence type="ECO:0000256" key="3">
    <source>
        <dbReference type="ARBA" id="ARBA00022475"/>
    </source>
</evidence>
<feature type="transmembrane region" description="Helical" evidence="7">
    <location>
        <begin position="361"/>
        <end position="378"/>
    </location>
</feature>
<comment type="subcellular location">
    <subcellularLocation>
        <location evidence="1">Cell membrane</location>
        <topology evidence="1">Multi-pass membrane protein</topology>
    </subcellularLocation>
</comment>
<feature type="transmembrane region" description="Helical" evidence="7">
    <location>
        <begin position="415"/>
        <end position="433"/>
    </location>
</feature>
<dbReference type="AlphaFoldDB" id="A0A4R0GEK7"/>
<dbReference type="PIRSF" id="PIRSF017804">
    <property type="entry name" value="Secretion_EccD1"/>
    <property type="match status" value="1"/>
</dbReference>